<organism evidence="6 7">
    <name type="scientific">Sphagnum troendelagicum</name>
    <dbReference type="NCBI Taxonomy" id="128251"/>
    <lineage>
        <taxon>Eukaryota</taxon>
        <taxon>Viridiplantae</taxon>
        <taxon>Streptophyta</taxon>
        <taxon>Embryophyta</taxon>
        <taxon>Bryophyta</taxon>
        <taxon>Sphagnophytina</taxon>
        <taxon>Sphagnopsida</taxon>
        <taxon>Sphagnales</taxon>
        <taxon>Sphagnaceae</taxon>
        <taxon>Sphagnum</taxon>
    </lineage>
</organism>
<dbReference type="PANTHER" id="PTHR11071:SF561">
    <property type="entry name" value="PEPTIDYL-PROLYL CIS-TRANS ISOMERASE D-RELATED"/>
    <property type="match status" value="1"/>
</dbReference>
<feature type="coiled-coil region" evidence="3">
    <location>
        <begin position="209"/>
        <end position="236"/>
    </location>
</feature>
<evidence type="ECO:0000313" key="6">
    <source>
        <dbReference type="EMBL" id="CAK9191903.1"/>
    </source>
</evidence>
<dbReference type="InterPro" id="IPR002130">
    <property type="entry name" value="Cyclophilin-type_PPIase_dom"/>
</dbReference>
<evidence type="ECO:0000313" key="7">
    <source>
        <dbReference type="Proteomes" id="UP001497512"/>
    </source>
</evidence>
<keyword evidence="2" id="KW-0413">Isomerase</keyword>
<gene>
    <name evidence="6" type="ORF">CSSPTR1EN2_LOCUS1623</name>
</gene>
<dbReference type="EC" id="5.2.1.8" evidence="2"/>
<evidence type="ECO:0000256" key="1">
    <source>
        <dbReference type="ARBA" id="ARBA00007365"/>
    </source>
</evidence>
<sequence length="255" mass="27557">MASKKSKKPVQGKKGADVVKSPPLELAPIVPNPIVFMDIKIGGEVVGRMVIELFAHLVPKTAENFRALCTGEKGMGKLGFPLHYKKTPIHRVIPGFFVQAGDFTHGNGTGGESIYGAPFPDEGFVKSHASLGSVSMCNSGPDTNESQFFFNLGPNEFLDGKHVVFGQLHEESLPVLKAIEAVGSWTGRLHQPVLIRRTGWLNAPPKPTEKELQEMAQKEEADKKVAEELAVKLAEEKTQKAAAAASPPSSPKKKK</sequence>
<keyword evidence="3" id="KW-0175">Coiled coil</keyword>
<evidence type="ECO:0000256" key="4">
    <source>
        <dbReference type="SAM" id="MobiDB-lite"/>
    </source>
</evidence>
<dbReference type="Gene3D" id="2.40.100.10">
    <property type="entry name" value="Cyclophilin-like"/>
    <property type="match status" value="1"/>
</dbReference>
<feature type="region of interest" description="Disordered" evidence="4">
    <location>
        <begin position="236"/>
        <end position="255"/>
    </location>
</feature>
<evidence type="ECO:0000256" key="3">
    <source>
        <dbReference type="SAM" id="Coils"/>
    </source>
</evidence>
<comment type="function">
    <text evidence="2">PPIases accelerate the folding of proteins. It catalyzes the cis-trans isomerization of proline imidic peptide bonds in oligopeptides.</text>
</comment>
<dbReference type="PROSITE" id="PS50072">
    <property type="entry name" value="CSA_PPIASE_2"/>
    <property type="match status" value="1"/>
</dbReference>
<evidence type="ECO:0000259" key="5">
    <source>
        <dbReference type="PROSITE" id="PS50072"/>
    </source>
</evidence>
<dbReference type="Pfam" id="PF00160">
    <property type="entry name" value="Pro_isomerase"/>
    <property type="match status" value="1"/>
</dbReference>
<dbReference type="Proteomes" id="UP001497512">
    <property type="component" value="Chromosome 1"/>
</dbReference>
<comment type="catalytic activity">
    <reaction evidence="2">
        <text>[protein]-peptidylproline (omega=180) = [protein]-peptidylproline (omega=0)</text>
        <dbReference type="Rhea" id="RHEA:16237"/>
        <dbReference type="Rhea" id="RHEA-COMP:10747"/>
        <dbReference type="Rhea" id="RHEA-COMP:10748"/>
        <dbReference type="ChEBI" id="CHEBI:83833"/>
        <dbReference type="ChEBI" id="CHEBI:83834"/>
        <dbReference type="EC" id="5.2.1.8"/>
    </reaction>
</comment>
<accession>A0ABP0TCJ7</accession>
<keyword evidence="2" id="KW-0697">Rotamase</keyword>
<name>A0ABP0TCJ7_9BRYO</name>
<proteinExistence type="inferred from homology"/>
<dbReference type="PANTHER" id="PTHR11071">
    <property type="entry name" value="PEPTIDYL-PROLYL CIS-TRANS ISOMERASE"/>
    <property type="match status" value="1"/>
</dbReference>
<comment type="similarity">
    <text evidence="1 2">Belongs to the cyclophilin-type PPIase family.</text>
</comment>
<dbReference type="EMBL" id="OZ019893">
    <property type="protein sequence ID" value="CAK9191903.1"/>
    <property type="molecule type" value="Genomic_DNA"/>
</dbReference>
<feature type="domain" description="PPIase cyclophilin-type" evidence="5">
    <location>
        <begin position="36"/>
        <end position="200"/>
    </location>
</feature>
<dbReference type="SUPFAM" id="SSF50891">
    <property type="entry name" value="Cyclophilin-like"/>
    <property type="match status" value="1"/>
</dbReference>
<evidence type="ECO:0000256" key="2">
    <source>
        <dbReference type="RuleBase" id="RU363019"/>
    </source>
</evidence>
<keyword evidence="7" id="KW-1185">Reference proteome</keyword>
<protein>
    <recommendedName>
        <fullName evidence="2">Peptidyl-prolyl cis-trans isomerase</fullName>
        <shortName evidence="2">PPIase</shortName>
        <ecNumber evidence="2">5.2.1.8</ecNumber>
    </recommendedName>
</protein>
<reference evidence="6 7" key="1">
    <citation type="submission" date="2024-02" db="EMBL/GenBank/DDBJ databases">
        <authorList>
            <consortium name="ELIXIR-Norway"/>
            <consortium name="Elixir Norway"/>
        </authorList>
    </citation>
    <scope>NUCLEOTIDE SEQUENCE [LARGE SCALE GENOMIC DNA]</scope>
</reference>
<dbReference type="PRINTS" id="PR00153">
    <property type="entry name" value="CSAPPISMRASE"/>
</dbReference>
<dbReference type="InterPro" id="IPR029000">
    <property type="entry name" value="Cyclophilin-like_dom_sf"/>
</dbReference>